<dbReference type="RefSeq" id="WP_152753816.1">
    <property type="nucleotide sequence ID" value="NZ_JAHLDS010000014.1"/>
</dbReference>
<comment type="caution">
    <text evidence="1">The sequence shown here is derived from an EMBL/GenBank/DDBJ whole genome shotgun (WGS) entry which is preliminary data.</text>
</comment>
<dbReference type="InterPro" id="IPR014942">
    <property type="entry name" value="AbiEii"/>
</dbReference>
<dbReference type="EMBL" id="SPSF01000053">
    <property type="protein sequence ID" value="MPQ64663.1"/>
    <property type="molecule type" value="Genomic_DNA"/>
</dbReference>
<organism evidence="1 2">
    <name type="scientific">Clostridium estertheticum</name>
    <dbReference type="NCBI Taxonomy" id="238834"/>
    <lineage>
        <taxon>Bacteria</taxon>
        <taxon>Bacillati</taxon>
        <taxon>Bacillota</taxon>
        <taxon>Clostridia</taxon>
        <taxon>Eubacteriales</taxon>
        <taxon>Clostridiaceae</taxon>
        <taxon>Clostridium</taxon>
    </lineage>
</organism>
<name>A0A5N7IVC1_9CLOT</name>
<evidence type="ECO:0000313" key="2">
    <source>
        <dbReference type="Proteomes" id="UP000342249"/>
    </source>
</evidence>
<dbReference type="Pfam" id="PF08843">
    <property type="entry name" value="AbiEii"/>
    <property type="match status" value="1"/>
</dbReference>
<protein>
    <submittedName>
        <fullName evidence="1">Uncharacterized protein</fullName>
    </submittedName>
</protein>
<accession>A0A5N7IVC1</accession>
<evidence type="ECO:0000313" key="1">
    <source>
        <dbReference type="EMBL" id="MPQ64663.1"/>
    </source>
</evidence>
<sequence length="50" mass="5992">MTYSLESTIAEKFDAIISRIELSSRMKDYYDIFYLANRVILRIPQPEKVY</sequence>
<reference evidence="1" key="1">
    <citation type="journal article" date="2019" name="Lett. Appl. Microbiol.">
        <title>A case of 'blown pack' spoilage of vacuum-packaged pork likely associated with Clostridium estertheticum in Canada.</title>
        <authorList>
            <person name="Zhang P."/>
            <person name="Ward P."/>
            <person name="McMullen L.M."/>
            <person name="Yang X."/>
        </authorList>
    </citation>
    <scope>NUCLEOTIDE SEQUENCE [LARGE SCALE GENOMIC DNA]</scope>
    <source>
        <strain evidence="1">MA19</strain>
    </source>
</reference>
<proteinExistence type="predicted"/>
<dbReference type="Proteomes" id="UP000342249">
    <property type="component" value="Unassembled WGS sequence"/>
</dbReference>
<gene>
    <name evidence="1" type="ORF">E4V82_21550</name>
</gene>
<dbReference type="AlphaFoldDB" id="A0A5N7IVC1"/>